<sequence>MISLQTPHNDSLELTNNISIGNFSSTPQQILSSMYQTAAPQYQPLAVYGNTHITYTSNHHSRNSSTSSISRHSPTDSSSFALETNGYTQLSYRFDPSVNSATTSAMNAQDVSKSSPLQQNHSSPNLIQAGSSPSPSVTLSPDNNSSNVLPPISEVFSSSAHNGQSTSSSSSPVPSQVVPQSQQPQNGGGMMPSAASAHSVAAQAAEGAANFPTSIVSQSQQSQLAPNIPVVDPRNLPRI</sequence>
<feature type="compositionally biased region" description="Polar residues" evidence="1">
    <location>
        <begin position="211"/>
        <end position="225"/>
    </location>
</feature>
<reference evidence="2" key="1">
    <citation type="submission" date="2021-06" db="EMBL/GenBank/DDBJ databases">
        <authorList>
            <person name="Kallberg Y."/>
            <person name="Tangrot J."/>
            <person name="Rosling A."/>
        </authorList>
    </citation>
    <scope>NUCLEOTIDE SEQUENCE</scope>
    <source>
        <strain evidence="2">CL551</strain>
    </source>
</reference>
<dbReference type="AlphaFoldDB" id="A0A9N9E2S8"/>
<accession>A0A9N9E2S8</accession>
<feature type="compositionally biased region" description="Polar residues" evidence="1">
    <location>
        <begin position="103"/>
        <end position="148"/>
    </location>
</feature>
<feature type="compositionally biased region" description="Low complexity" evidence="1">
    <location>
        <begin position="164"/>
        <end position="185"/>
    </location>
</feature>
<dbReference type="EMBL" id="CAJVPV010011156">
    <property type="protein sequence ID" value="CAG8658518.1"/>
    <property type="molecule type" value="Genomic_DNA"/>
</dbReference>
<protein>
    <submittedName>
        <fullName evidence="2">16344_t:CDS:1</fullName>
    </submittedName>
</protein>
<gene>
    <name evidence="2" type="ORF">AMORRO_LOCUS10301</name>
</gene>
<feature type="region of interest" description="Disordered" evidence="1">
    <location>
        <begin position="103"/>
        <end position="239"/>
    </location>
</feature>
<evidence type="ECO:0000313" key="2">
    <source>
        <dbReference type="EMBL" id="CAG8658518.1"/>
    </source>
</evidence>
<feature type="region of interest" description="Disordered" evidence="1">
    <location>
        <begin position="58"/>
        <end position="81"/>
    </location>
</feature>
<feature type="compositionally biased region" description="Low complexity" evidence="1">
    <location>
        <begin position="63"/>
        <end position="79"/>
    </location>
</feature>
<evidence type="ECO:0000256" key="1">
    <source>
        <dbReference type="SAM" id="MobiDB-lite"/>
    </source>
</evidence>
<evidence type="ECO:0000313" key="3">
    <source>
        <dbReference type="Proteomes" id="UP000789342"/>
    </source>
</evidence>
<proteinExistence type="predicted"/>
<feature type="non-terminal residue" evidence="2">
    <location>
        <position position="239"/>
    </location>
</feature>
<comment type="caution">
    <text evidence="2">The sequence shown here is derived from an EMBL/GenBank/DDBJ whole genome shotgun (WGS) entry which is preliminary data.</text>
</comment>
<organism evidence="2 3">
    <name type="scientific">Acaulospora morrowiae</name>
    <dbReference type="NCBI Taxonomy" id="94023"/>
    <lineage>
        <taxon>Eukaryota</taxon>
        <taxon>Fungi</taxon>
        <taxon>Fungi incertae sedis</taxon>
        <taxon>Mucoromycota</taxon>
        <taxon>Glomeromycotina</taxon>
        <taxon>Glomeromycetes</taxon>
        <taxon>Diversisporales</taxon>
        <taxon>Acaulosporaceae</taxon>
        <taxon>Acaulospora</taxon>
    </lineage>
</organism>
<keyword evidence="3" id="KW-1185">Reference proteome</keyword>
<dbReference type="Proteomes" id="UP000789342">
    <property type="component" value="Unassembled WGS sequence"/>
</dbReference>
<feature type="compositionally biased region" description="Low complexity" evidence="1">
    <location>
        <begin position="193"/>
        <end position="209"/>
    </location>
</feature>
<name>A0A9N9E2S8_9GLOM</name>